<feature type="region of interest" description="Disordered" evidence="1">
    <location>
        <begin position="323"/>
        <end position="373"/>
    </location>
</feature>
<evidence type="ECO:0000313" key="2">
    <source>
        <dbReference type="EMBL" id="EDW68586.1"/>
    </source>
</evidence>
<accession>B4LI42</accession>
<dbReference type="Proteomes" id="UP000008792">
    <property type="component" value="Unassembled WGS sequence"/>
</dbReference>
<keyword evidence="3" id="KW-1185">Reference proteome</keyword>
<dbReference type="KEGG" id="dvi:6623867"/>
<organism evidence="2 3">
    <name type="scientific">Drosophila virilis</name>
    <name type="common">Fruit fly</name>
    <dbReference type="NCBI Taxonomy" id="7244"/>
    <lineage>
        <taxon>Eukaryota</taxon>
        <taxon>Metazoa</taxon>
        <taxon>Ecdysozoa</taxon>
        <taxon>Arthropoda</taxon>
        <taxon>Hexapoda</taxon>
        <taxon>Insecta</taxon>
        <taxon>Pterygota</taxon>
        <taxon>Neoptera</taxon>
        <taxon>Endopterygota</taxon>
        <taxon>Diptera</taxon>
        <taxon>Brachycera</taxon>
        <taxon>Muscomorpha</taxon>
        <taxon>Ephydroidea</taxon>
        <taxon>Drosophilidae</taxon>
        <taxon>Drosophila</taxon>
    </lineage>
</organism>
<feature type="compositionally biased region" description="Polar residues" evidence="1">
    <location>
        <begin position="357"/>
        <end position="373"/>
    </location>
</feature>
<evidence type="ECO:0000313" key="3">
    <source>
        <dbReference type="Proteomes" id="UP000008792"/>
    </source>
</evidence>
<protein>
    <submittedName>
        <fullName evidence="2">Uncharacterized protein</fullName>
    </submittedName>
</protein>
<evidence type="ECO:0000256" key="1">
    <source>
        <dbReference type="SAM" id="MobiDB-lite"/>
    </source>
</evidence>
<dbReference type="AlphaFoldDB" id="B4LI42"/>
<name>B4LI42_DROVI</name>
<reference evidence="2 3" key="1">
    <citation type="journal article" date="2007" name="Nature">
        <title>Evolution of genes and genomes on the Drosophila phylogeny.</title>
        <authorList>
            <consortium name="Drosophila 12 Genomes Consortium"/>
            <person name="Clark A.G."/>
            <person name="Eisen M.B."/>
            <person name="Smith D.R."/>
            <person name="Bergman C.M."/>
            <person name="Oliver B."/>
            <person name="Markow T.A."/>
            <person name="Kaufman T.C."/>
            <person name="Kellis M."/>
            <person name="Gelbart W."/>
            <person name="Iyer V.N."/>
            <person name="Pollard D.A."/>
            <person name="Sackton T.B."/>
            <person name="Larracuente A.M."/>
            <person name="Singh N.D."/>
            <person name="Abad J.P."/>
            <person name="Abt D.N."/>
            <person name="Adryan B."/>
            <person name="Aguade M."/>
            <person name="Akashi H."/>
            <person name="Anderson W.W."/>
            <person name="Aquadro C.F."/>
            <person name="Ardell D.H."/>
            <person name="Arguello R."/>
            <person name="Artieri C.G."/>
            <person name="Barbash D.A."/>
            <person name="Barker D."/>
            <person name="Barsanti P."/>
            <person name="Batterham P."/>
            <person name="Batzoglou S."/>
            <person name="Begun D."/>
            <person name="Bhutkar A."/>
            <person name="Blanco E."/>
            <person name="Bosak S.A."/>
            <person name="Bradley R.K."/>
            <person name="Brand A.D."/>
            <person name="Brent M.R."/>
            <person name="Brooks A.N."/>
            <person name="Brown R.H."/>
            <person name="Butlin R.K."/>
            <person name="Caggese C."/>
            <person name="Calvi B.R."/>
            <person name="Bernardo de Carvalho A."/>
            <person name="Caspi A."/>
            <person name="Castrezana S."/>
            <person name="Celniker S.E."/>
            <person name="Chang J.L."/>
            <person name="Chapple C."/>
            <person name="Chatterji S."/>
            <person name="Chinwalla A."/>
            <person name="Civetta A."/>
            <person name="Clifton S.W."/>
            <person name="Comeron J.M."/>
            <person name="Costello J.C."/>
            <person name="Coyne J.A."/>
            <person name="Daub J."/>
            <person name="David R.G."/>
            <person name="Delcher A.L."/>
            <person name="Delehaunty K."/>
            <person name="Do C.B."/>
            <person name="Ebling H."/>
            <person name="Edwards K."/>
            <person name="Eickbush T."/>
            <person name="Evans J.D."/>
            <person name="Filipski A."/>
            <person name="Findeiss S."/>
            <person name="Freyhult E."/>
            <person name="Fulton L."/>
            <person name="Fulton R."/>
            <person name="Garcia A.C."/>
            <person name="Gardiner A."/>
            <person name="Garfield D.A."/>
            <person name="Garvin B.E."/>
            <person name="Gibson G."/>
            <person name="Gilbert D."/>
            <person name="Gnerre S."/>
            <person name="Godfrey J."/>
            <person name="Good R."/>
            <person name="Gotea V."/>
            <person name="Gravely B."/>
            <person name="Greenberg A.J."/>
            <person name="Griffiths-Jones S."/>
            <person name="Gross S."/>
            <person name="Guigo R."/>
            <person name="Gustafson E.A."/>
            <person name="Haerty W."/>
            <person name="Hahn M.W."/>
            <person name="Halligan D.L."/>
            <person name="Halpern A.L."/>
            <person name="Halter G.M."/>
            <person name="Han M.V."/>
            <person name="Heger A."/>
            <person name="Hillier L."/>
            <person name="Hinrichs A.S."/>
            <person name="Holmes I."/>
            <person name="Hoskins R.A."/>
            <person name="Hubisz M.J."/>
            <person name="Hultmark D."/>
            <person name="Huntley M.A."/>
            <person name="Jaffe D.B."/>
            <person name="Jagadeeshan S."/>
            <person name="Jeck W.R."/>
            <person name="Johnson J."/>
            <person name="Jones C.D."/>
            <person name="Jordan W.C."/>
            <person name="Karpen G.H."/>
            <person name="Kataoka E."/>
            <person name="Keightley P.D."/>
            <person name="Kheradpour P."/>
            <person name="Kirkness E.F."/>
            <person name="Koerich L.B."/>
            <person name="Kristiansen K."/>
            <person name="Kudrna D."/>
            <person name="Kulathinal R.J."/>
            <person name="Kumar S."/>
            <person name="Kwok R."/>
            <person name="Lander E."/>
            <person name="Langley C.H."/>
            <person name="Lapoint R."/>
            <person name="Lazzaro B.P."/>
            <person name="Lee S.J."/>
            <person name="Levesque L."/>
            <person name="Li R."/>
            <person name="Lin C.F."/>
            <person name="Lin M.F."/>
            <person name="Lindblad-Toh K."/>
            <person name="Llopart A."/>
            <person name="Long M."/>
            <person name="Low L."/>
            <person name="Lozovsky E."/>
            <person name="Lu J."/>
            <person name="Luo M."/>
            <person name="Machado C.A."/>
            <person name="Makalowski W."/>
            <person name="Marzo M."/>
            <person name="Matsuda M."/>
            <person name="Matzkin L."/>
            <person name="McAllister B."/>
            <person name="McBride C.S."/>
            <person name="McKernan B."/>
            <person name="McKernan K."/>
            <person name="Mendez-Lago M."/>
            <person name="Minx P."/>
            <person name="Mollenhauer M.U."/>
            <person name="Montooth K."/>
            <person name="Mount S.M."/>
            <person name="Mu X."/>
            <person name="Myers E."/>
            <person name="Negre B."/>
            <person name="Newfeld S."/>
            <person name="Nielsen R."/>
            <person name="Noor M.A."/>
            <person name="O'Grady P."/>
            <person name="Pachter L."/>
            <person name="Papaceit M."/>
            <person name="Parisi M.J."/>
            <person name="Parisi M."/>
            <person name="Parts L."/>
            <person name="Pedersen J.S."/>
            <person name="Pesole G."/>
            <person name="Phillippy A.M."/>
            <person name="Ponting C.P."/>
            <person name="Pop M."/>
            <person name="Porcelli D."/>
            <person name="Powell J.R."/>
            <person name="Prohaska S."/>
            <person name="Pruitt K."/>
            <person name="Puig M."/>
            <person name="Quesneville H."/>
            <person name="Ram K.R."/>
            <person name="Rand D."/>
            <person name="Rasmussen M.D."/>
            <person name="Reed L.K."/>
            <person name="Reenan R."/>
            <person name="Reily A."/>
            <person name="Remington K.A."/>
            <person name="Rieger T.T."/>
            <person name="Ritchie M.G."/>
            <person name="Robin C."/>
            <person name="Rogers Y.H."/>
            <person name="Rohde C."/>
            <person name="Rozas J."/>
            <person name="Rubenfield M.J."/>
            <person name="Ruiz A."/>
            <person name="Russo S."/>
            <person name="Salzberg S.L."/>
            <person name="Sanchez-Gracia A."/>
            <person name="Saranga D.J."/>
            <person name="Sato H."/>
            <person name="Schaeffer S.W."/>
            <person name="Schatz M.C."/>
            <person name="Schlenke T."/>
            <person name="Schwartz R."/>
            <person name="Segarra C."/>
            <person name="Singh R.S."/>
            <person name="Sirot L."/>
            <person name="Sirota M."/>
            <person name="Sisneros N.B."/>
            <person name="Smith C.D."/>
            <person name="Smith T.F."/>
            <person name="Spieth J."/>
            <person name="Stage D.E."/>
            <person name="Stark A."/>
            <person name="Stephan W."/>
            <person name="Strausberg R.L."/>
            <person name="Strempel S."/>
            <person name="Sturgill D."/>
            <person name="Sutton G."/>
            <person name="Sutton G.G."/>
            <person name="Tao W."/>
            <person name="Teichmann S."/>
            <person name="Tobari Y.N."/>
            <person name="Tomimura Y."/>
            <person name="Tsolas J.M."/>
            <person name="Valente V.L."/>
            <person name="Venter E."/>
            <person name="Venter J.C."/>
            <person name="Vicario S."/>
            <person name="Vieira F.G."/>
            <person name="Vilella A.J."/>
            <person name="Villasante A."/>
            <person name="Walenz B."/>
            <person name="Wang J."/>
            <person name="Wasserman M."/>
            <person name="Watts T."/>
            <person name="Wilson D."/>
            <person name="Wilson R.K."/>
            <person name="Wing R.A."/>
            <person name="Wolfner M.F."/>
            <person name="Wong A."/>
            <person name="Wong G.K."/>
            <person name="Wu C.I."/>
            <person name="Wu G."/>
            <person name="Yamamoto D."/>
            <person name="Yang H.P."/>
            <person name="Yang S.P."/>
            <person name="Yorke J.A."/>
            <person name="Yoshida K."/>
            <person name="Zdobnov E."/>
            <person name="Zhang P."/>
            <person name="Zhang Y."/>
            <person name="Zimin A.V."/>
            <person name="Baldwin J."/>
            <person name="Abdouelleil A."/>
            <person name="Abdulkadir J."/>
            <person name="Abebe A."/>
            <person name="Abera B."/>
            <person name="Abreu J."/>
            <person name="Acer S.C."/>
            <person name="Aftuck L."/>
            <person name="Alexander A."/>
            <person name="An P."/>
            <person name="Anderson E."/>
            <person name="Anderson S."/>
            <person name="Arachi H."/>
            <person name="Azer M."/>
            <person name="Bachantsang P."/>
            <person name="Barry A."/>
            <person name="Bayul T."/>
            <person name="Berlin A."/>
            <person name="Bessette D."/>
            <person name="Bloom T."/>
            <person name="Blye J."/>
            <person name="Boguslavskiy L."/>
            <person name="Bonnet C."/>
            <person name="Boukhgalter B."/>
            <person name="Bourzgui I."/>
            <person name="Brown A."/>
            <person name="Cahill P."/>
            <person name="Channer S."/>
            <person name="Cheshatsang Y."/>
            <person name="Chuda L."/>
            <person name="Citroen M."/>
            <person name="Collymore A."/>
            <person name="Cooke P."/>
            <person name="Costello M."/>
            <person name="D'Aco K."/>
            <person name="Daza R."/>
            <person name="De Haan G."/>
            <person name="DeGray S."/>
            <person name="DeMaso C."/>
            <person name="Dhargay N."/>
            <person name="Dooley K."/>
            <person name="Dooley E."/>
            <person name="Doricent M."/>
            <person name="Dorje P."/>
            <person name="Dorjee K."/>
            <person name="Dupes A."/>
            <person name="Elong R."/>
            <person name="Falk J."/>
            <person name="Farina A."/>
            <person name="Faro S."/>
            <person name="Ferguson D."/>
            <person name="Fisher S."/>
            <person name="Foley C.D."/>
            <person name="Franke A."/>
            <person name="Friedrich D."/>
            <person name="Gadbois L."/>
            <person name="Gearin G."/>
            <person name="Gearin C.R."/>
            <person name="Giannoukos G."/>
            <person name="Goode T."/>
            <person name="Graham J."/>
            <person name="Grandbois E."/>
            <person name="Grewal S."/>
            <person name="Gyaltsen K."/>
            <person name="Hafez N."/>
            <person name="Hagos B."/>
            <person name="Hall J."/>
            <person name="Henson C."/>
            <person name="Hollinger A."/>
            <person name="Honan T."/>
            <person name="Huard M.D."/>
            <person name="Hughes L."/>
            <person name="Hurhula B."/>
            <person name="Husby M.E."/>
            <person name="Kamat A."/>
            <person name="Kanga B."/>
            <person name="Kashin S."/>
            <person name="Khazanovich D."/>
            <person name="Kisner P."/>
            <person name="Lance K."/>
            <person name="Lara M."/>
            <person name="Lee W."/>
            <person name="Lennon N."/>
            <person name="Letendre F."/>
            <person name="LeVine R."/>
            <person name="Lipovsky A."/>
            <person name="Liu X."/>
            <person name="Liu J."/>
            <person name="Liu S."/>
            <person name="Lokyitsang T."/>
            <person name="Lokyitsang Y."/>
            <person name="Lubonja R."/>
            <person name="Lui A."/>
            <person name="MacDonald P."/>
            <person name="Magnisalis V."/>
            <person name="Maru K."/>
            <person name="Matthews C."/>
            <person name="McCusker W."/>
            <person name="McDonough S."/>
            <person name="Mehta T."/>
            <person name="Meldrim J."/>
            <person name="Meneus L."/>
            <person name="Mihai O."/>
            <person name="Mihalev A."/>
            <person name="Mihova T."/>
            <person name="Mittelman R."/>
            <person name="Mlenga V."/>
            <person name="Montmayeur A."/>
            <person name="Mulrain L."/>
            <person name="Navidi A."/>
            <person name="Naylor J."/>
            <person name="Negash T."/>
            <person name="Nguyen T."/>
            <person name="Nguyen N."/>
            <person name="Nicol R."/>
            <person name="Norbu C."/>
            <person name="Norbu N."/>
            <person name="Novod N."/>
            <person name="O'Neill B."/>
            <person name="Osman S."/>
            <person name="Markiewicz E."/>
            <person name="Oyono O.L."/>
            <person name="Patti C."/>
            <person name="Phunkhang P."/>
            <person name="Pierre F."/>
            <person name="Priest M."/>
            <person name="Raghuraman S."/>
            <person name="Rege F."/>
            <person name="Reyes R."/>
            <person name="Rise C."/>
            <person name="Rogov P."/>
            <person name="Ross K."/>
            <person name="Ryan E."/>
            <person name="Settipalli S."/>
            <person name="Shea T."/>
            <person name="Sherpa N."/>
            <person name="Shi L."/>
            <person name="Shih D."/>
            <person name="Sparrow T."/>
            <person name="Spaulding J."/>
            <person name="Stalker J."/>
            <person name="Stange-Thomann N."/>
            <person name="Stavropoulos S."/>
            <person name="Stone C."/>
            <person name="Strader C."/>
            <person name="Tesfaye S."/>
            <person name="Thomson T."/>
            <person name="Thoulutsang Y."/>
            <person name="Thoulutsang D."/>
            <person name="Topham K."/>
            <person name="Topping I."/>
            <person name="Tsamla T."/>
            <person name="Vassiliev H."/>
            <person name="Vo A."/>
            <person name="Wangchuk T."/>
            <person name="Wangdi T."/>
            <person name="Weiand M."/>
            <person name="Wilkinson J."/>
            <person name="Wilson A."/>
            <person name="Yadav S."/>
            <person name="Young G."/>
            <person name="Yu Q."/>
            <person name="Zembek L."/>
            <person name="Zhong D."/>
            <person name="Zimmer A."/>
            <person name="Zwirko Z."/>
            <person name="Jaffe D.B."/>
            <person name="Alvarez P."/>
            <person name="Brockman W."/>
            <person name="Butler J."/>
            <person name="Chin C."/>
            <person name="Gnerre S."/>
            <person name="Grabherr M."/>
            <person name="Kleber M."/>
            <person name="Mauceli E."/>
            <person name="MacCallum I."/>
        </authorList>
    </citation>
    <scope>NUCLEOTIDE SEQUENCE [LARGE SCALE GENOMIC DNA]</scope>
    <source>
        <strain evidence="3">Tucson 15010-1051.87</strain>
    </source>
</reference>
<dbReference type="PhylomeDB" id="B4LI42"/>
<dbReference type="InParanoid" id="B4LI42"/>
<feature type="compositionally biased region" description="Basic and acidic residues" evidence="1">
    <location>
        <begin position="343"/>
        <end position="353"/>
    </location>
</feature>
<dbReference type="HOGENOM" id="CLU_048336_0_0_1"/>
<gene>
    <name evidence="2" type="primary">Dvir\GJ12794</name>
    <name evidence="2" type="ORF">Dvir_GJ12794</name>
</gene>
<dbReference type="EMBL" id="CH940647">
    <property type="protein sequence ID" value="EDW68586.1"/>
    <property type="molecule type" value="Genomic_DNA"/>
</dbReference>
<proteinExistence type="predicted"/>
<sequence length="373" mass="40740">MDPDFVNKYNQVLNRLKLVENFDGTDPGKLPQFLHKIDALMPAINTFDDYYKAQLIGHIKNKCTDRARDAVFTRQLSAPAGTGNGNGNGNGHGQVGNGGALLKAESWHKLKDQLLHSFAERESSYALIHKIRSAVLDSNIELYYQKMSKLKQRLLNRKLTHNDTLYSLEDIERITLQVFRDHLPEPTHSMILRRNPKSMEEAYRYIVEVQQQFYTQSGPLGGEQGATFSTSHKQTFGVGMGGVGTGTVGSSMGVGMGLGIASVGLASTGFSYGRQMSEKGTAGSTQGYQQSNRSYYNQSAPLVGAGKTNPMFKSNGNPSFKSSFSYSGSSSMSSGSGMGIGSKLDKNKSKDPLKGYQQGQTKNVKANSSGWRK</sequence>
<dbReference type="STRING" id="7244.B4LI42"/>
<dbReference type="eggNOG" id="ENOG502TCG0">
    <property type="taxonomic scope" value="Eukaryota"/>
</dbReference>
<dbReference type="OMA" id="MDPDFVN"/>
<feature type="compositionally biased region" description="Low complexity" evidence="1">
    <location>
        <begin position="323"/>
        <end position="335"/>
    </location>
</feature>
<dbReference type="OrthoDB" id="7488542at2759"/>